<keyword evidence="1" id="KW-0812">Transmembrane</keyword>
<reference evidence="2 3" key="1">
    <citation type="submission" date="2022-06" db="EMBL/GenBank/DDBJ databases">
        <title>Sequencing the genomes of 1000 actinobacteria strains.</title>
        <authorList>
            <person name="Klenk H.-P."/>
        </authorList>
    </citation>
    <scope>NUCLEOTIDE SEQUENCE [LARGE SCALE GENOMIC DNA]</scope>
    <source>
        <strain evidence="2 3">DSM 41656</strain>
    </source>
</reference>
<keyword evidence="3" id="KW-1185">Reference proteome</keyword>
<dbReference type="EMBL" id="JAMZDX010000001">
    <property type="protein sequence ID" value="MCP2308233.1"/>
    <property type="molecule type" value="Genomic_DNA"/>
</dbReference>
<sequence length="203" mass="22095">MRTFLKGLGALLLLVALLLGAVEVVGLAARQLGRQIFHGVNPTVSAAAVTAMATVIIAVATLVIGRFIEKRKAIETEIRASKIPVYSRLVSGLFTLLHAEAGPQQAAAAETLFREITPDLITWSSDEVLVEWSRFKRTVSNLPPEEAVFALEKVLMAIRRDFGHNGSKVEDGDLLGLFVNDIDTYITNRQATHGRVANRRPAP</sequence>
<protein>
    <submittedName>
        <fullName evidence="2">Uncharacterized protein</fullName>
    </submittedName>
</protein>
<name>A0ABT1ITH2_9ACTN</name>
<dbReference type="RefSeq" id="WP_253794587.1">
    <property type="nucleotide sequence ID" value="NZ_BAAAUB010000048.1"/>
</dbReference>
<accession>A0ABT1ITH2</accession>
<dbReference type="Proteomes" id="UP001206483">
    <property type="component" value="Unassembled WGS sequence"/>
</dbReference>
<organism evidence="2 3">
    <name type="scientific">Kitasatospora paracochleata</name>
    <dbReference type="NCBI Taxonomy" id="58354"/>
    <lineage>
        <taxon>Bacteria</taxon>
        <taxon>Bacillati</taxon>
        <taxon>Actinomycetota</taxon>
        <taxon>Actinomycetes</taxon>
        <taxon>Kitasatosporales</taxon>
        <taxon>Streptomycetaceae</taxon>
        <taxon>Kitasatospora</taxon>
    </lineage>
</organism>
<keyword evidence="1" id="KW-1133">Transmembrane helix</keyword>
<gene>
    <name evidence="2" type="ORF">FHR36_001325</name>
</gene>
<keyword evidence="1" id="KW-0472">Membrane</keyword>
<evidence type="ECO:0000256" key="1">
    <source>
        <dbReference type="SAM" id="Phobius"/>
    </source>
</evidence>
<evidence type="ECO:0000313" key="3">
    <source>
        <dbReference type="Proteomes" id="UP001206483"/>
    </source>
</evidence>
<evidence type="ECO:0000313" key="2">
    <source>
        <dbReference type="EMBL" id="MCP2308233.1"/>
    </source>
</evidence>
<proteinExistence type="predicted"/>
<feature type="transmembrane region" description="Helical" evidence="1">
    <location>
        <begin position="44"/>
        <end position="64"/>
    </location>
</feature>
<comment type="caution">
    <text evidence="2">The sequence shown here is derived from an EMBL/GenBank/DDBJ whole genome shotgun (WGS) entry which is preliminary data.</text>
</comment>